<evidence type="ECO:0000259" key="4">
    <source>
        <dbReference type="PROSITE" id="PS50110"/>
    </source>
</evidence>
<evidence type="ECO:0000256" key="3">
    <source>
        <dbReference type="PROSITE-ProRule" id="PRU00169"/>
    </source>
</evidence>
<dbReference type="RefSeq" id="WP_154472803.1">
    <property type="nucleotide sequence ID" value="NZ_DBEWUL010000174.1"/>
</dbReference>
<organism evidence="5 6">
    <name type="scientific">Clostridium porci</name>
    <dbReference type="NCBI Taxonomy" id="2605778"/>
    <lineage>
        <taxon>Bacteria</taxon>
        <taxon>Bacillati</taxon>
        <taxon>Bacillota</taxon>
        <taxon>Clostridia</taxon>
        <taxon>Eubacteriales</taxon>
        <taxon>Clostridiaceae</taxon>
        <taxon>Clostridium</taxon>
    </lineage>
</organism>
<dbReference type="InterPro" id="IPR001789">
    <property type="entry name" value="Sig_transdc_resp-reg_receiver"/>
</dbReference>
<dbReference type="GO" id="GO:0000160">
    <property type="term" value="P:phosphorelay signal transduction system"/>
    <property type="evidence" value="ECO:0007669"/>
    <property type="project" value="InterPro"/>
</dbReference>
<keyword evidence="3" id="KW-0597">Phosphoprotein</keyword>
<evidence type="ECO:0000313" key="5">
    <source>
        <dbReference type="EMBL" id="MSS37376.1"/>
    </source>
</evidence>
<dbReference type="AlphaFoldDB" id="A0A7X2TDX5"/>
<evidence type="ECO:0000313" key="6">
    <source>
        <dbReference type="Proteomes" id="UP000429958"/>
    </source>
</evidence>
<comment type="caution">
    <text evidence="5">The sequence shown here is derived from an EMBL/GenBank/DDBJ whole genome shotgun (WGS) entry which is preliminary data.</text>
</comment>
<protein>
    <recommendedName>
        <fullName evidence="1">Stage 0 sporulation protein A homolog</fullName>
    </recommendedName>
</protein>
<dbReference type="EMBL" id="VUMD01000010">
    <property type="protein sequence ID" value="MSS37376.1"/>
    <property type="molecule type" value="Genomic_DNA"/>
</dbReference>
<dbReference type="PROSITE" id="PS50110">
    <property type="entry name" value="RESPONSE_REGULATORY"/>
    <property type="match status" value="1"/>
</dbReference>
<dbReference type="Proteomes" id="UP000429958">
    <property type="component" value="Unassembled WGS sequence"/>
</dbReference>
<evidence type="ECO:0000256" key="1">
    <source>
        <dbReference type="ARBA" id="ARBA00018672"/>
    </source>
</evidence>
<reference evidence="5 6" key="1">
    <citation type="submission" date="2019-08" db="EMBL/GenBank/DDBJ databases">
        <title>In-depth cultivation of the pig gut microbiome towards novel bacterial diversity and tailored functional studies.</title>
        <authorList>
            <person name="Wylensek D."/>
            <person name="Hitch T.C.A."/>
            <person name="Clavel T."/>
        </authorList>
    </citation>
    <scope>NUCLEOTIDE SEQUENCE [LARGE SCALE GENOMIC DNA]</scope>
    <source>
        <strain evidence="5 6">WCA-389-WT-23D1</strain>
    </source>
</reference>
<proteinExistence type="predicted"/>
<comment type="function">
    <text evidence="2">May play the central regulatory role in sporulation. It may be an element of the effector pathway responsible for the activation of sporulation genes in response to nutritional stress. Spo0A may act in concert with spo0H (a sigma factor) to control the expression of some genes that are critical to the sporulation process.</text>
</comment>
<dbReference type="PANTHER" id="PTHR43228:SF1">
    <property type="entry name" value="TWO-COMPONENT RESPONSE REGULATOR ARR22"/>
    <property type="match status" value="1"/>
</dbReference>
<feature type="domain" description="Response regulatory" evidence="4">
    <location>
        <begin position="3"/>
        <end position="118"/>
    </location>
</feature>
<dbReference type="Pfam" id="PF00072">
    <property type="entry name" value="Response_reg"/>
    <property type="match status" value="1"/>
</dbReference>
<dbReference type="InterPro" id="IPR052048">
    <property type="entry name" value="ST_Response_Regulator"/>
</dbReference>
<dbReference type="SUPFAM" id="SSF52172">
    <property type="entry name" value="CheY-like"/>
    <property type="match status" value="1"/>
</dbReference>
<dbReference type="SMART" id="SM00448">
    <property type="entry name" value="REC"/>
    <property type="match status" value="1"/>
</dbReference>
<sequence>MAKIMLVDDAAFMRMMLKKALTESGYTDFVEAQDGAEAVKKYGEENPDLVIMDITMPNMDGLQALKKIRESDPDAKVVMCTAMGQEAMVVEAIKSGAKDFVVKPFNGERIVQTVSSILGK</sequence>
<dbReference type="InterPro" id="IPR011006">
    <property type="entry name" value="CheY-like_superfamily"/>
</dbReference>
<evidence type="ECO:0000256" key="2">
    <source>
        <dbReference type="ARBA" id="ARBA00024867"/>
    </source>
</evidence>
<keyword evidence="6" id="KW-1185">Reference proteome</keyword>
<dbReference type="PANTHER" id="PTHR43228">
    <property type="entry name" value="TWO-COMPONENT RESPONSE REGULATOR"/>
    <property type="match status" value="1"/>
</dbReference>
<gene>
    <name evidence="5" type="ORF">FYJ39_12510</name>
</gene>
<feature type="modified residue" description="4-aspartylphosphate" evidence="3">
    <location>
        <position position="53"/>
    </location>
</feature>
<accession>A0A7X2TDX5</accession>
<name>A0A7X2TDX5_9CLOT</name>
<dbReference type="Gene3D" id="3.40.50.2300">
    <property type="match status" value="1"/>
</dbReference>